<protein>
    <submittedName>
        <fullName evidence="1">Uncharacterized protein</fullName>
    </submittedName>
</protein>
<dbReference type="AlphaFoldDB" id="A0A398DYG5"/>
<comment type="caution">
    <text evidence="1">The sequence shown here is derived from an EMBL/GenBank/DDBJ whole genome shotgun (WGS) entry which is preliminary data.</text>
</comment>
<gene>
    <name evidence="1" type="ORF">SMC1_02550</name>
</gene>
<accession>A0A398DYG5</accession>
<keyword evidence="2" id="KW-1185">Reference proteome</keyword>
<reference evidence="1 2" key="1">
    <citation type="submission" date="2018-09" db="EMBL/GenBank/DDBJ databases">
        <title>Discovery and Ecogenomic Context for Candidatus Cryosericales, a Global Caldiserica Order Active in Thawing Permafrost.</title>
        <authorList>
            <person name="Martinez M.A."/>
            <person name="Woodcroft B.J."/>
            <person name="Ignacio Espinoza J.C."/>
            <person name="Zayed A."/>
            <person name="Singleton C.M."/>
            <person name="Boyd J."/>
            <person name="Li Y.-F."/>
            <person name="Purvine S."/>
            <person name="Maughan H."/>
            <person name="Hodgkins S.B."/>
            <person name="Anderson D."/>
            <person name="Sederholm M."/>
            <person name="Temperton B."/>
            <person name="Saleska S.R."/>
            <person name="Tyson G.W."/>
            <person name="Rich V.I."/>
        </authorList>
    </citation>
    <scope>NUCLEOTIDE SEQUENCE [LARGE SCALE GENOMIC DNA]</scope>
    <source>
        <strain evidence="1 2">SMC1</strain>
    </source>
</reference>
<sequence length="118" mass="13359">MTLVSLMKEEYEKNTSAEGFVDYRAAGLLVTGCKPGKEQLEQQVQNSYQEKLNEDFLSTGRKISVTQVVLVSSGENKHEGVVWLIYQFHQWSVPITVISDGKTVVWQTKPGAFFFLLQ</sequence>
<evidence type="ECO:0000313" key="1">
    <source>
        <dbReference type="EMBL" id="RIE17218.1"/>
    </source>
</evidence>
<dbReference type="Proteomes" id="UP000266113">
    <property type="component" value="Unassembled WGS sequence"/>
</dbReference>
<evidence type="ECO:0000313" key="2">
    <source>
        <dbReference type="Proteomes" id="UP000266113"/>
    </source>
</evidence>
<name>A0A398DYG5_9BACT</name>
<proteinExistence type="predicted"/>
<dbReference type="EMBL" id="QXIY01000009">
    <property type="protein sequence ID" value="RIE17218.1"/>
    <property type="molecule type" value="Genomic_DNA"/>
</dbReference>
<organism evidence="1 2">
    <name type="scientific">Candidatus Cryosericum septentrionale</name>
    <dbReference type="NCBI Taxonomy" id="2290913"/>
    <lineage>
        <taxon>Bacteria</taxon>
        <taxon>Pseudomonadati</taxon>
        <taxon>Caldisericota/Cryosericota group</taxon>
        <taxon>Candidatus Cryosericota</taxon>
        <taxon>Candidatus Cryosericia</taxon>
        <taxon>Candidatus Cryosericales</taxon>
        <taxon>Candidatus Cryosericaceae</taxon>
        <taxon>Candidatus Cryosericum</taxon>
    </lineage>
</organism>